<evidence type="ECO:0000256" key="1">
    <source>
        <dbReference type="ARBA" id="ARBA00008007"/>
    </source>
</evidence>
<comment type="similarity">
    <text evidence="1">Belongs to the ComF/GntX family.</text>
</comment>
<feature type="domain" description="Phosphoribosyltransferase" evidence="2">
    <location>
        <begin position="149"/>
        <end position="228"/>
    </location>
</feature>
<name>A0ABW0ED87_9BACT</name>
<evidence type="ECO:0000313" key="3">
    <source>
        <dbReference type="EMBL" id="MFC5270951.1"/>
    </source>
</evidence>
<evidence type="ECO:0000259" key="2">
    <source>
        <dbReference type="Pfam" id="PF00156"/>
    </source>
</evidence>
<dbReference type="Pfam" id="PF00156">
    <property type="entry name" value="Pribosyltran"/>
    <property type="match status" value="1"/>
</dbReference>
<dbReference type="Gene3D" id="3.40.50.2020">
    <property type="match status" value="1"/>
</dbReference>
<dbReference type="SUPFAM" id="SSF53271">
    <property type="entry name" value="PRTase-like"/>
    <property type="match status" value="1"/>
</dbReference>
<dbReference type="CDD" id="cd06223">
    <property type="entry name" value="PRTases_typeI"/>
    <property type="match status" value="1"/>
</dbReference>
<proteinExistence type="inferred from homology"/>
<keyword evidence="4" id="KW-1185">Reference proteome</keyword>
<dbReference type="Proteomes" id="UP001596161">
    <property type="component" value="Unassembled WGS sequence"/>
</dbReference>
<accession>A0ABW0ED87</accession>
<evidence type="ECO:0000313" key="4">
    <source>
        <dbReference type="Proteomes" id="UP001596161"/>
    </source>
</evidence>
<dbReference type="EMBL" id="JBHSKT010000005">
    <property type="protein sequence ID" value="MFC5270951.1"/>
    <property type="molecule type" value="Genomic_DNA"/>
</dbReference>
<protein>
    <submittedName>
        <fullName evidence="3">ComF family protein</fullName>
    </submittedName>
</protein>
<dbReference type="PANTHER" id="PTHR47505:SF1">
    <property type="entry name" value="DNA UTILIZATION PROTEIN YHGH"/>
    <property type="match status" value="1"/>
</dbReference>
<dbReference type="RefSeq" id="WP_378017319.1">
    <property type="nucleotide sequence ID" value="NZ_JBHSKT010000005.1"/>
</dbReference>
<dbReference type="InterPro" id="IPR051910">
    <property type="entry name" value="ComF/GntX_DNA_util-trans"/>
</dbReference>
<dbReference type="PANTHER" id="PTHR47505">
    <property type="entry name" value="DNA UTILIZATION PROTEIN YHGH"/>
    <property type="match status" value="1"/>
</dbReference>
<dbReference type="InterPro" id="IPR000836">
    <property type="entry name" value="PRTase_dom"/>
</dbReference>
<reference evidence="4" key="1">
    <citation type="journal article" date="2019" name="Int. J. Syst. Evol. Microbiol.">
        <title>The Global Catalogue of Microorganisms (GCM) 10K type strain sequencing project: providing services to taxonomists for standard genome sequencing and annotation.</title>
        <authorList>
            <consortium name="The Broad Institute Genomics Platform"/>
            <consortium name="The Broad Institute Genome Sequencing Center for Infectious Disease"/>
            <person name="Wu L."/>
            <person name="Ma J."/>
        </authorList>
    </citation>
    <scope>NUCLEOTIDE SEQUENCE [LARGE SCALE GENOMIC DNA]</scope>
    <source>
        <strain evidence="4">KACC 12602</strain>
    </source>
</reference>
<sequence length="229" mass="26084">MKAISDLLALVYPEICYACSETLSHGENMVCTSCRLKLPYTNYHLLSPLENPLSNRFYGRINIENALSYLTFVRAGRVQNLLHSLKYKNVPEIGQLLGKWYGFELQKSGYNQKFDLIVPVPLYYRKLKKRGYNQSDKFAKGLSEALEIPWNNQVLNRVAESSTQTKKSRFDRWENVDKIFSVLKPEEIKEKRILLVDDVLTTGATLEACGQELIEHGCKSLSIATIAAA</sequence>
<organism evidence="3 4">
    <name type="scientific">Adhaeribacter terreus</name>
    <dbReference type="NCBI Taxonomy" id="529703"/>
    <lineage>
        <taxon>Bacteria</taxon>
        <taxon>Pseudomonadati</taxon>
        <taxon>Bacteroidota</taxon>
        <taxon>Cytophagia</taxon>
        <taxon>Cytophagales</taxon>
        <taxon>Hymenobacteraceae</taxon>
        <taxon>Adhaeribacter</taxon>
    </lineage>
</organism>
<comment type="caution">
    <text evidence="3">The sequence shown here is derived from an EMBL/GenBank/DDBJ whole genome shotgun (WGS) entry which is preliminary data.</text>
</comment>
<gene>
    <name evidence="3" type="ORF">ACFPIB_10040</name>
</gene>
<dbReference type="InterPro" id="IPR029057">
    <property type="entry name" value="PRTase-like"/>
</dbReference>